<proteinExistence type="predicted"/>
<keyword evidence="1" id="KW-0732">Signal</keyword>
<protein>
    <submittedName>
        <fullName evidence="2">Uncharacterized protein</fullName>
    </submittedName>
</protein>
<reference evidence="2" key="1">
    <citation type="submission" date="2014-11" db="EMBL/GenBank/DDBJ databases">
        <authorList>
            <person name="Amaro Gonzalez C."/>
        </authorList>
    </citation>
    <scope>NUCLEOTIDE SEQUENCE</scope>
</reference>
<name>A0A0E9THP6_ANGAN</name>
<accession>A0A0E9THP6</accession>
<dbReference type="EMBL" id="GBXM01055456">
    <property type="protein sequence ID" value="JAH53121.1"/>
    <property type="molecule type" value="Transcribed_RNA"/>
</dbReference>
<evidence type="ECO:0000256" key="1">
    <source>
        <dbReference type="SAM" id="SignalP"/>
    </source>
</evidence>
<evidence type="ECO:0000313" key="2">
    <source>
        <dbReference type="EMBL" id="JAH53121.1"/>
    </source>
</evidence>
<reference evidence="2" key="2">
    <citation type="journal article" date="2015" name="Fish Shellfish Immunol.">
        <title>Early steps in the European eel (Anguilla anguilla)-Vibrio vulnificus interaction in the gills: Role of the RtxA13 toxin.</title>
        <authorList>
            <person name="Callol A."/>
            <person name="Pajuelo D."/>
            <person name="Ebbesson L."/>
            <person name="Teles M."/>
            <person name="MacKenzie S."/>
            <person name="Amaro C."/>
        </authorList>
    </citation>
    <scope>NUCLEOTIDE SEQUENCE</scope>
</reference>
<sequence length="41" mass="4863">MRGTRSMCTLKWLLCVQIRADLCFFRHTSCYTMRDSEGDVM</sequence>
<feature type="signal peptide" evidence="1">
    <location>
        <begin position="1"/>
        <end position="20"/>
    </location>
</feature>
<dbReference type="AlphaFoldDB" id="A0A0E9THP6"/>
<organism evidence="2">
    <name type="scientific">Anguilla anguilla</name>
    <name type="common">European freshwater eel</name>
    <name type="synonym">Muraena anguilla</name>
    <dbReference type="NCBI Taxonomy" id="7936"/>
    <lineage>
        <taxon>Eukaryota</taxon>
        <taxon>Metazoa</taxon>
        <taxon>Chordata</taxon>
        <taxon>Craniata</taxon>
        <taxon>Vertebrata</taxon>
        <taxon>Euteleostomi</taxon>
        <taxon>Actinopterygii</taxon>
        <taxon>Neopterygii</taxon>
        <taxon>Teleostei</taxon>
        <taxon>Anguilliformes</taxon>
        <taxon>Anguillidae</taxon>
        <taxon>Anguilla</taxon>
    </lineage>
</organism>
<feature type="chain" id="PRO_5002433372" evidence="1">
    <location>
        <begin position="21"/>
        <end position="41"/>
    </location>
</feature>